<accession>A0A7S3PI35</accession>
<comment type="catalytic activity">
    <reaction evidence="8">
        <text>L-threonyl-[protein] + ATP = O-phospho-L-threonyl-[protein] + ADP + H(+)</text>
        <dbReference type="Rhea" id="RHEA:46608"/>
        <dbReference type="Rhea" id="RHEA-COMP:11060"/>
        <dbReference type="Rhea" id="RHEA-COMP:11605"/>
        <dbReference type="ChEBI" id="CHEBI:15378"/>
        <dbReference type="ChEBI" id="CHEBI:30013"/>
        <dbReference type="ChEBI" id="CHEBI:30616"/>
        <dbReference type="ChEBI" id="CHEBI:61977"/>
        <dbReference type="ChEBI" id="CHEBI:456216"/>
        <dbReference type="EC" id="2.7.11.1"/>
    </reaction>
</comment>
<dbReference type="Pfam" id="PF13516">
    <property type="entry name" value="LRR_6"/>
    <property type="match status" value="5"/>
</dbReference>
<dbReference type="InterPro" id="IPR032171">
    <property type="entry name" value="COR-A"/>
</dbReference>
<dbReference type="PANTHER" id="PTHR24111:SF0">
    <property type="entry name" value="LEUCINE-RICH REPEAT-CONTAINING PROTEIN"/>
    <property type="match status" value="1"/>
</dbReference>
<dbReference type="GO" id="GO:0005524">
    <property type="term" value="F:ATP binding"/>
    <property type="evidence" value="ECO:0007669"/>
    <property type="project" value="UniProtKB-KW"/>
</dbReference>
<evidence type="ECO:0000256" key="8">
    <source>
        <dbReference type="ARBA" id="ARBA00047899"/>
    </source>
</evidence>
<dbReference type="EC" id="2.7.11.1" evidence="1"/>
<dbReference type="Pfam" id="PF16095">
    <property type="entry name" value="COR-A"/>
    <property type="match status" value="1"/>
</dbReference>
<evidence type="ECO:0000256" key="1">
    <source>
        <dbReference type="ARBA" id="ARBA00012513"/>
    </source>
</evidence>
<evidence type="ECO:0000256" key="2">
    <source>
        <dbReference type="ARBA" id="ARBA00022527"/>
    </source>
</evidence>
<reference evidence="11" key="1">
    <citation type="submission" date="2021-01" db="EMBL/GenBank/DDBJ databases">
        <authorList>
            <person name="Corre E."/>
            <person name="Pelletier E."/>
            <person name="Niang G."/>
            <person name="Scheremetjew M."/>
            <person name="Finn R."/>
            <person name="Kale V."/>
            <person name="Holt S."/>
            <person name="Cochrane G."/>
            <person name="Meng A."/>
            <person name="Brown T."/>
            <person name="Cohen L."/>
        </authorList>
    </citation>
    <scope>NUCLEOTIDE SEQUENCE</scope>
    <source>
        <strain evidence="11">GSBS06</strain>
    </source>
</reference>
<dbReference type="InterPro" id="IPR027417">
    <property type="entry name" value="P-loop_NTPase"/>
</dbReference>
<evidence type="ECO:0000256" key="4">
    <source>
        <dbReference type="ARBA" id="ARBA00022737"/>
    </source>
</evidence>
<keyword evidence="5" id="KW-0547">Nucleotide-binding</keyword>
<keyword evidence="6" id="KW-0418">Kinase</keyword>
<dbReference type="InterPro" id="IPR036388">
    <property type="entry name" value="WH-like_DNA-bd_sf"/>
</dbReference>
<keyword evidence="2" id="KW-0723">Serine/threonine-protein kinase</keyword>
<gene>
    <name evidence="11" type="ORF">ASTO00021_LOCUS9823</name>
</gene>
<dbReference type="SUPFAM" id="SSF52047">
    <property type="entry name" value="RNI-like"/>
    <property type="match status" value="1"/>
</dbReference>
<dbReference type="SMART" id="SM00368">
    <property type="entry name" value="LRR_RI"/>
    <property type="match status" value="8"/>
</dbReference>
<dbReference type="AlphaFoldDB" id="A0A7S3PI35"/>
<sequence length="995" mass="111695">MTSTVRLDFKSSLKSLLANESDSLAINELSVSEIQQIADALKLNTSLKTLDMGYTKENDTEEEEIMNSSPLGVKGAEYIGRAIMVNSTLNKLGASHNEIRDEGAQQLAEALMVNSELTALDLESNNISEIGAKHIAKAMKANTSIVCLNLSNNLMSDRGAEYIFAGLRKNKSNSLVELNLSQNIIGEVGAEYIGAALKSNDTLRVLKMSDNEVLAAGAGHLAEALEVNNSIVTLELGNNNIGDDGATYMADALNVNNTIINLDLSRNNVGDIGGNHLAEALKVNKTLGWLNLCKNGITNDGAKHFIQALKENTSLIVLDLHKNEIISGNVLASKEAELKKNFKRNQEEFLDALNGHKAAPWNRSRISIVGKGSAGKTATVRSLLGETFNPYRDSTIGVSISECLATNKTTNWKSKSNPWTKTTLNGDGSGDYTNEYAYRFATRIMLNIPNTREESLAVEGIENVDELKKQSLSKLASVPEIVRKISKKFSPGKVIPSPLPADDEKQFVREFNEKLVVKAKKDAESLALSVWDFGGQKVFYPMHHLFFTRYGTYAVVFDIRELLDIDKKMDALSYLSFWLQSIKLHAPTAPVLLVGNFAAEVNDERKSITQIDSILREELVKDKFPQLVLNDDEEEELIYFPIDNKEYLGIEKLRMKIENAVRHDASVFEEVPVRWMILLDQILSKRKESNYISLSTINKMANSIGIRKAQEIEDALRLFHERGMMIHLQATEALKDYVVLRPQWLCDGLSKIIRDRDLHKFSANEFEAAGLKEDLQMTFKNALSTQQYMEYVWNGEHVDFFLDFMRRTMLLSDWNFLSEHYFLVPSLLVERFPEANHHGLKCVFDFSNHFLPIGVFQRLISLCSAYRSQNKGDSNVRKSGIPILCENAISMELKPGFKIRLHKSEEKQSIIMYVEDYQQAPKSLFVILSMLGKVSHNAMGNGLSWETRLEDPDSGELVGYREAREKLMSPWFDIKNVQKTAVLDAELKTFLKSID</sequence>
<evidence type="ECO:0000313" key="11">
    <source>
        <dbReference type="EMBL" id="CAE0439639.1"/>
    </source>
</evidence>
<dbReference type="PROSITE" id="PS51424">
    <property type="entry name" value="ROC"/>
    <property type="match status" value="1"/>
</dbReference>
<dbReference type="InterPro" id="IPR001611">
    <property type="entry name" value="Leu-rich_rpt"/>
</dbReference>
<feature type="domain" description="Roc" evidence="10">
    <location>
        <begin position="357"/>
        <end position="664"/>
    </location>
</feature>
<evidence type="ECO:0000256" key="7">
    <source>
        <dbReference type="ARBA" id="ARBA00022840"/>
    </source>
</evidence>
<dbReference type="EMBL" id="HBIN01013021">
    <property type="protein sequence ID" value="CAE0439639.1"/>
    <property type="molecule type" value="Transcribed_RNA"/>
</dbReference>
<protein>
    <recommendedName>
        <fullName evidence="1">non-specific serine/threonine protein kinase</fullName>
        <ecNumber evidence="1">2.7.11.1</ecNumber>
    </recommendedName>
</protein>
<evidence type="ECO:0000256" key="6">
    <source>
        <dbReference type="ARBA" id="ARBA00022777"/>
    </source>
</evidence>
<evidence type="ECO:0000256" key="5">
    <source>
        <dbReference type="ARBA" id="ARBA00022741"/>
    </source>
</evidence>
<proteinExistence type="predicted"/>
<evidence type="ECO:0000256" key="9">
    <source>
        <dbReference type="ARBA" id="ARBA00048679"/>
    </source>
</evidence>
<comment type="catalytic activity">
    <reaction evidence="9">
        <text>L-seryl-[protein] + ATP = O-phospho-L-seryl-[protein] + ADP + H(+)</text>
        <dbReference type="Rhea" id="RHEA:17989"/>
        <dbReference type="Rhea" id="RHEA-COMP:9863"/>
        <dbReference type="Rhea" id="RHEA-COMP:11604"/>
        <dbReference type="ChEBI" id="CHEBI:15378"/>
        <dbReference type="ChEBI" id="CHEBI:29999"/>
        <dbReference type="ChEBI" id="CHEBI:30616"/>
        <dbReference type="ChEBI" id="CHEBI:83421"/>
        <dbReference type="ChEBI" id="CHEBI:456216"/>
        <dbReference type="EC" id="2.7.11.1"/>
    </reaction>
</comment>
<evidence type="ECO:0000259" key="10">
    <source>
        <dbReference type="PROSITE" id="PS51424"/>
    </source>
</evidence>
<dbReference type="InterPro" id="IPR032675">
    <property type="entry name" value="LRR_dom_sf"/>
</dbReference>
<dbReference type="Gene3D" id="3.80.10.10">
    <property type="entry name" value="Ribonuclease Inhibitor"/>
    <property type="match status" value="3"/>
</dbReference>
<dbReference type="InterPro" id="IPR020859">
    <property type="entry name" value="ROC"/>
</dbReference>
<dbReference type="Gene3D" id="3.40.50.300">
    <property type="entry name" value="P-loop containing nucleotide triphosphate hydrolases"/>
    <property type="match status" value="1"/>
</dbReference>
<keyword evidence="3" id="KW-0808">Transferase</keyword>
<keyword evidence="4" id="KW-0677">Repeat</keyword>
<dbReference type="GO" id="GO:0004674">
    <property type="term" value="F:protein serine/threonine kinase activity"/>
    <property type="evidence" value="ECO:0007669"/>
    <property type="project" value="UniProtKB-KW"/>
</dbReference>
<dbReference type="SUPFAM" id="SSF52540">
    <property type="entry name" value="P-loop containing nucleoside triphosphate hydrolases"/>
    <property type="match status" value="1"/>
</dbReference>
<keyword evidence="7" id="KW-0067">ATP-binding</keyword>
<organism evidence="11">
    <name type="scientific">Aplanochytrium stocchinoi</name>
    <dbReference type="NCBI Taxonomy" id="215587"/>
    <lineage>
        <taxon>Eukaryota</taxon>
        <taxon>Sar</taxon>
        <taxon>Stramenopiles</taxon>
        <taxon>Bigyra</taxon>
        <taxon>Labyrinthulomycetes</taxon>
        <taxon>Thraustochytrida</taxon>
        <taxon>Thraustochytriidae</taxon>
        <taxon>Aplanochytrium</taxon>
    </lineage>
</organism>
<evidence type="ECO:0000256" key="3">
    <source>
        <dbReference type="ARBA" id="ARBA00022679"/>
    </source>
</evidence>
<dbReference type="Pfam" id="PF08477">
    <property type="entry name" value="Roc"/>
    <property type="match status" value="1"/>
</dbReference>
<dbReference type="InterPro" id="IPR052201">
    <property type="entry name" value="LRR-containing_regulator"/>
</dbReference>
<dbReference type="PANTHER" id="PTHR24111">
    <property type="entry name" value="LEUCINE-RICH REPEAT-CONTAINING PROTEIN 34"/>
    <property type="match status" value="1"/>
</dbReference>
<dbReference type="Gene3D" id="1.10.10.10">
    <property type="entry name" value="Winged helix-like DNA-binding domain superfamily/Winged helix DNA-binding domain"/>
    <property type="match status" value="1"/>
</dbReference>
<name>A0A7S3PI35_9STRA</name>